<name>A0A8J7LHZ0_9NOST</name>
<dbReference type="PANTHER" id="PTHR47893">
    <property type="entry name" value="REGULATORY PROTEIN PCHR"/>
    <property type="match status" value="1"/>
</dbReference>
<evidence type="ECO:0000313" key="5">
    <source>
        <dbReference type="EMBL" id="MBH8577766.1"/>
    </source>
</evidence>
<dbReference type="GO" id="GO:0043565">
    <property type="term" value="F:sequence-specific DNA binding"/>
    <property type="evidence" value="ECO:0007669"/>
    <property type="project" value="InterPro"/>
</dbReference>
<dbReference type="SUPFAM" id="SSF46689">
    <property type="entry name" value="Homeodomain-like"/>
    <property type="match status" value="2"/>
</dbReference>
<organism evidence="5 6">
    <name type="scientific">Dendronalium phyllosphericum CENA369</name>
    <dbReference type="NCBI Taxonomy" id="1725256"/>
    <lineage>
        <taxon>Bacteria</taxon>
        <taxon>Bacillati</taxon>
        <taxon>Cyanobacteriota</taxon>
        <taxon>Cyanophyceae</taxon>
        <taxon>Nostocales</taxon>
        <taxon>Nostocaceae</taxon>
        <taxon>Dendronalium</taxon>
        <taxon>Dendronalium phyllosphericum</taxon>
    </lineage>
</organism>
<dbReference type="SMART" id="SM00342">
    <property type="entry name" value="HTH_ARAC"/>
    <property type="match status" value="1"/>
</dbReference>
<comment type="caution">
    <text evidence="5">The sequence shown here is derived from an EMBL/GenBank/DDBJ whole genome shotgun (WGS) entry which is preliminary data.</text>
</comment>
<keyword evidence="3" id="KW-0804">Transcription</keyword>
<dbReference type="InterPro" id="IPR020449">
    <property type="entry name" value="Tscrpt_reg_AraC-type_HTH"/>
</dbReference>
<evidence type="ECO:0000256" key="3">
    <source>
        <dbReference type="ARBA" id="ARBA00023163"/>
    </source>
</evidence>
<dbReference type="AlphaFoldDB" id="A0A8J7LHZ0"/>
<keyword evidence="6" id="KW-1185">Reference proteome</keyword>
<reference evidence="5 6" key="1">
    <citation type="journal article" date="2021" name="Int. J. Syst. Evol. Microbiol.">
        <title>Amazonocrinis nigriterrae gen. nov., sp. nov., Atlanticothrix silvestris gen. nov., sp. nov. and Dendronalium phyllosphericum gen. nov., sp. nov., nostocacean cyanobacteria from Brazilian environments.</title>
        <authorList>
            <person name="Alvarenga D.O."/>
            <person name="Andreote A.P.D."/>
            <person name="Branco L.H.Z."/>
            <person name="Delbaje E."/>
            <person name="Cruz R.B."/>
            <person name="Varani A.M."/>
            <person name="Fiore M.F."/>
        </authorList>
    </citation>
    <scope>NUCLEOTIDE SEQUENCE [LARGE SCALE GENOMIC DNA]</scope>
    <source>
        <strain evidence="5 6">CENA369</strain>
    </source>
</reference>
<gene>
    <name evidence="5" type="ORF">I8752_33340</name>
</gene>
<dbReference type="InterPro" id="IPR053142">
    <property type="entry name" value="PchR_regulatory_protein"/>
</dbReference>
<proteinExistence type="predicted"/>
<evidence type="ECO:0000256" key="2">
    <source>
        <dbReference type="ARBA" id="ARBA00023125"/>
    </source>
</evidence>
<keyword evidence="2" id="KW-0238">DNA-binding</keyword>
<keyword evidence="1" id="KW-0805">Transcription regulation</keyword>
<dbReference type="Gene3D" id="1.10.10.60">
    <property type="entry name" value="Homeodomain-like"/>
    <property type="match status" value="2"/>
</dbReference>
<dbReference type="InterPro" id="IPR018062">
    <property type="entry name" value="HTH_AraC-typ_CS"/>
</dbReference>
<dbReference type="PROSITE" id="PS00041">
    <property type="entry name" value="HTH_ARAC_FAMILY_1"/>
    <property type="match status" value="1"/>
</dbReference>
<dbReference type="PANTHER" id="PTHR47893:SF1">
    <property type="entry name" value="REGULATORY PROTEIN PCHR"/>
    <property type="match status" value="1"/>
</dbReference>
<dbReference type="PROSITE" id="PS01124">
    <property type="entry name" value="HTH_ARAC_FAMILY_2"/>
    <property type="match status" value="1"/>
</dbReference>
<dbReference type="PRINTS" id="PR00032">
    <property type="entry name" value="HTHARAC"/>
</dbReference>
<dbReference type="Pfam" id="PF12833">
    <property type="entry name" value="HTH_18"/>
    <property type="match status" value="1"/>
</dbReference>
<dbReference type="InterPro" id="IPR018060">
    <property type="entry name" value="HTH_AraC"/>
</dbReference>
<dbReference type="InterPro" id="IPR009057">
    <property type="entry name" value="Homeodomain-like_sf"/>
</dbReference>
<dbReference type="EMBL" id="JAECZA010000292">
    <property type="protein sequence ID" value="MBH8577766.1"/>
    <property type="molecule type" value="Genomic_DNA"/>
</dbReference>
<dbReference type="Proteomes" id="UP000662314">
    <property type="component" value="Unassembled WGS sequence"/>
</dbReference>
<sequence>MTLILPLADYLKQLYQAEPVQQDSCFDKFDITRKYAFGEGYLRQIRLRDCVFLDIYNCQDNKSGLVESPYRKHPVEFQFFIPVASKSQDIHFRSGEYFLSGSGMARESSSFLSESFSIITVAIYMNYEKFRSFIADPCGELPKNLQHLIRPFEHPTYERYGTITPAMLLALQQILQCPYQDTAKRLYLESKVWELAALMVDQEIQINQDSLESIKLKPSEIERIYYAKEILLKYLDNPPSLIQLAQQVGLNDRKLKEGFRSVFGTTVFGYLHNYRMEVAQNLLMQGQMNVTEVAHQVGYASPTSFYNAFRKKFGVSPKSCHG</sequence>
<evidence type="ECO:0000259" key="4">
    <source>
        <dbReference type="PROSITE" id="PS01124"/>
    </source>
</evidence>
<protein>
    <submittedName>
        <fullName evidence="5">Helix-turn-helix transcriptional regulator</fullName>
    </submittedName>
</protein>
<dbReference type="GO" id="GO:0003700">
    <property type="term" value="F:DNA-binding transcription factor activity"/>
    <property type="evidence" value="ECO:0007669"/>
    <property type="project" value="InterPro"/>
</dbReference>
<evidence type="ECO:0000313" key="6">
    <source>
        <dbReference type="Proteomes" id="UP000662314"/>
    </source>
</evidence>
<feature type="domain" description="HTH araC/xylS-type" evidence="4">
    <location>
        <begin position="225"/>
        <end position="322"/>
    </location>
</feature>
<evidence type="ECO:0000256" key="1">
    <source>
        <dbReference type="ARBA" id="ARBA00023015"/>
    </source>
</evidence>
<dbReference type="RefSeq" id="WP_214436456.1">
    <property type="nucleotide sequence ID" value="NZ_CAWPUQ010000228.1"/>
</dbReference>
<accession>A0A8J7LHZ0</accession>